<dbReference type="EMBL" id="AHMU02000001">
    <property type="protein sequence ID" value="EMN23675.1"/>
    <property type="molecule type" value="Genomic_DNA"/>
</dbReference>
<dbReference type="InterPro" id="IPR014973">
    <property type="entry name" value="DUF1835"/>
</dbReference>
<proteinExistence type="predicted"/>
<comment type="caution">
    <text evidence="3">The sequence shown here is derived from an EMBL/GenBank/DDBJ whole genome shotgun (WGS) entry which is preliminary data.</text>
</comment>
<name>M6JVK7_9LEPT</name>
<organism evidence="3 4">
    <name type="scientific">Leptospira santarosai serovar Arenal str. MAVJ 401</name>
    <dbReference type="NCBI Taxonomy" id="1049976"/>
    <lineage>
        <taxon>Bacteria</taxon>
        <taxon>Pseudomonadati</taxon>
        <taxon>Spirochaetota</taxon>
        <taxon>Spirochaetia</taxon>
        <taxon>Leptospirales</taxon>
        <taxon>Leptospiraceae</taxon>
        <taxon>Leptospira</taxon>
    </lineage>
</organism>
<sequence length="273" mass="31353">MNLNSKKTNIHITFSDTTAADLKRLKERVIAIPPVSFSIGPIYQVDTKEGQKKRQQWLAKNLSSDYIQEGHSLSDFIKFTKEIQSIPKEISITIWMGDHVRDHLGLCFILSILKERNNIRIINASEACKELFQKEYDISMLLPEEVAKIHERFGKQSFLTEEAKAELKKEWEVFSKSTGLLRIWKDNQVLSVEENHLDDFIVKCARTIGAQKTFCKAVRLIGEALGHVEYFNISDEMFFEYRLRALVKQGVFKAEGSLTSSILSYSVQLISES</sequence>
<dbReference type="Proteomes" id="UP000012106">
    <property type="component" value="Unassembled WGS sequence"/>
</dbReference>
<reference evidence="3 4" key="1">
    <citation type="submission" date="2013-01" db="EMBL/GenBank/DDBJ databases">
        <authorList>
            <person name="Harkins D.M."/>
            <person name="Durkin A.S."/>
            <person name="Brinkac L.M."/>
            <person name="Haft D.H."/>
            <person name="Selengut J.D."/>
            <person name="Sanka R."/>
            <person name="DePew J."/>
            <person name="Purushe J."/>
            <person name="Hartskeerl R.A."/>
            <person name="Ahmed A."/>
            <person name="van der Linden H."/>
            <person name="Goris M.G.A."/>
            <person name="Vinetz J.M."/>
            <person name="Sutton G.G."/>
            <person name="Nierman W.C."/>
            <person name="Fouts D.E."/>
        </authorList>
    </citation>
    <scope>NUCLEOTIDE SEQUENCE [LARGE SCALE GENOMIC DNA]</scope>
    <source>
        <strain evidence="3 4">MAVJ 401</strain>
    </source>
</reference>
<dbReference type="AlphaFoldDB" id="M6JVK7"/>
<feature type="domain" description="DUF1835" evidence="1">
    <location>
        <begin position="10"/>
        <end position="123"/>
    </location>
</feature>
<gene>
    <name evidence="3" type="ORF">LEP1GSC063_1419</name>
</gene>
<evidence type="ECO:0000259" key="1">
    <source>
        <dbReference type="Pfam" id="PF08874"/>
    </source>
</evidence>
<evidence type="ECO:0000313" key="4">
    <source>
        <dbReference type="Proteomes" id="UP000012106"/>
    </source>
</evidence>
<dbReference type="InterPro" id="IPR022123">
    <property type="entry name" value="DUF3658"/>
</dbReference>
<evidence type="ECO:0000259" key="2">
    <source>
        <dbReference type="Pfam" id="PF12395"/>
    </source>
</evidence>
<protein>
    <submittedName>
        <fullName evidence="3">PF12395 family protein</fullName>
    </submittedName>
</protein>
<dbReference type="Pfam" id="PF12395">
    <property type="entry name" value="DUF3658"/>
    <property type="match status" value="1"/>
</dbReference>
<evidence type="ECO:0000313" key="3">
    <source>
        <dbReference type="EMBL" id="EMN23675.1"/>
    </source>
</evidence>
<accession>M6JVK7</accession>
<dbReference type="Pfam" id="PF08874">
    <property type="entry name" value="DUF1835"/>
    <property type="match status" value="1"/>
</dbReference>
<dbReference type="RefSeq" id="WP_004470526.1">
    <property type="nucleotide sequence ID" value="NZ_AHMU02000001.1"/>
</dbReference>
<feature type="domain" description="DUF3658" evidence="2">
    <location>
        <begin position="155"/>
        <end position="259"/>
    </location>
</feature>